<dbReference type="HOGENOM" id="CLU_1562571_0_0_1"/>
<keyword evidence="4" id="KW-1185">Reference proteome</keyword>
<evidence type="ECO:0000256" key="1">
    <source>
        <dbReference type="SAM" id="MobiDB-lite"/>
    </source>
</evidence>
<accession>A0A074X461</accession>
<feature type="compositionally biased region" description="Low complexity" evidence="1">
    <location>
        <begin position="151"/>
        <end position="164"/>
    </location>
</feature>
<dbReference type="AlphaFoldDB" id="A0A074X461"/>
<dbReference type="EMBL" id="KL585000">
    <property type="protein sequence ID" value="KEQ80153.1"/>
    <property type="molecule type" value="Genomic_DNA"/>
</dbReference>
<organism evidence="3 4">
    <name type="scientific">Aureobasidium pullulans EXF-150</name>
    <dbReference type="NCBI Taxonomy" id="1043002"/>
    <lineage>
        <taxon>Eukaryota</taxon>
        <taxon>Fungi</taxon>
        <taxon>Dikarya</taxon>
        <taxon>Ascomycota</taxon>
        <taxon>Pezizomycotina</taxon>
        <taxon>Dothideomycetes</taxon>
        <taxon>Dothideomycetidae</taxon>
        <taxon>Dothideales</taxon>
        <taxon>Saccotheciaceae</taxon>
        <taxon>Aureobasidium</taxon>
    </lineage>
</organism>
<dbReference type="GeneID" id="40749614"/>
<evidence type="ECO:0000313" key="3">
    <source>
        <dbReference type="EMBL" id="KEQ80153.1"/>
    </source>
</evidence>
<dbReference type="RefSeq" id="XP_029756340.1">
    <property type="nucleotide sequence ID" value="XM_029907308.1"/>
</dbReference>
<sequence>MHLQTYLPAVMLALSASAVAGSVAPTPTTFATAAARNLEPRQVVTVSQDNPPKHSPIWGPVVSKNDVLLSRSTLSNWFTFLEMECEGFKWEGDYGLRKAPDCVFHHTGRMKQMCDVIERPDHPLCMKEYVELYAPKQFKWKTGGDDEVPDDVVPVGDEPVGTPPADGGEDA</sequence>
<keyword evidence="2" id="KW-0732">Signal</keyword>
<proteinExistence type="predicted"/>
<name>A0A074X461_AURPU</name>
<feature type="chain" id="PRO_5001702001" evidence="2">
    <location>
        <begin position="21"/>
        <end position="171"/>
    </location>
</feature>
<feature type="signal peptide" evidence="2">
    <location>
        <begin position="1"/>
        <end position="20"/>
    </location>
</feature>
<evidence type="ECO:0000313" key="4">
    <source>
        <dbReference type="Proteomes" id="UP000030706"/>
    </source>
</evidence>
<dbReference type="Proteomes" id="UP000030706">
    <property type="component" value="Unassembled WGS sequence"/>
</dbReference>
<feature type="region of interest" description="Disordered" evidence="1">
    <location>
        <begin position="142"/>
        <end position="171"/>
    </location>
</feature>
<evidence type="ECO:0000256" key="2">
    <source>
        <dbReference type="SAM" id="SignalP"/>
    </source>
</evidence>
<protein>
    <submittedName>
        <fullName evidence="3">Uncharacterized protein</fullName>
    </submittedName>
</protein>
<reference evidence="3 4" key="1">
    <citation type="journal article" date="2014" name="BMC Genomics">
        <title>Genome sequencing of four Aureobasidium pullulans varieties: biotechnological potential, stress tolerance, and description of new species.</title>
        <authorList>
            <person name="Gostin Ar C."/>
            <person name="Ohm R.A."/>
            <person name="Kogej T."/>
            <person name="Sonjak S."/>
            <person name="Turk M."/>
            <person name="Zajc J."/>
            <person name="Zalar P."/>
            <person name="Grube M."/>
            <person name="Sun H."/>
            <person name="Han J."/>
            <person name="Sharma A."/>
            <person name="Chiniquy J."/>
            <person name="Ngan C.Y."/>
            <person name="Lipzen A."/>
            <person name="Barry K."/>
            <person name="Grigoriev I.V."/>
            <person name="Gunde-Cimerman N."/>
        </authorList>
    </citation>
    <scope>NUCLEOTIDE SEQUENCE [LARGE SCALE GENOMIC DNA]</scope>
    <source>
        <strain evidence="3 4">EXF-150</strain>
    </source>
</reference>
<gene>
    <name evidence="3" type="ORF">M438DRAFT_359103</name>
</gene>